<evidence type="ECO:0000256" key="11">
    <source>
        <dbReference type="ARBA" id="ARBA00023014"/>
    </source>
</evidence>
<name>A0ABW7WH13_9NOCA</name>
<feature type="domain" description="Nitrite/Sulfite reductase ferredoxin-like" evidence="15">
    <location>
        <begin position="387"/>
        <end position="448"/>
    </location>
</feature>
<keyword evidence="7" id="KW-0479">Metal-binding</keyword>
<evidence type="ECO:0000256" key="10">
    <source>
        <dbReference type="ARBA" id="ARBA00023004"/>
    </source>
</evidence>
<evidence type="ECO:0000256" key="9">
    <source>
        <dbReference type="ARBA" id="ARBA00023002"/>
    </source>
</evidence>
<keyword evidence="6" id="KW-0349">Heme</keyword>
<dbReference type="SUPFAM" id="SSF55124">
    <property type="entry name" value="Nitrite/Sulfite reductase N-terminal domain-like"/>
    <property type="match status" value="2"/>
</dbReference>
<dbReference type="Proteomes" id="UP001611450">
    <property type="component" value="Unassembled WGS sequence"/>
</dbReference>
<evidence type="ECO:0000313" key="16">
    <source>
        <dbReference type="EMBL" id="MFI2322258.1"/>
    </source>
</evidence>
<accession>A0ABW7WH13</accession>
<dbReference type="EC" id="1.8.7.1" evidence="4"/>
<comment type="cofactor">
    <cofactor evidence="1">
        <name>[4Fe-4S] cluster</name>
        <dbReference type="ChEBI" id="CHEBI:49883"/>
    </cofactor>
</comment>
<dbReference type="PANTHER" id="PTHR32439">
    <property type="entry name" value="FERREDOXIN--NITRITE REDUCTASE, CHLOROPLASTIC"/>
    <property type="match status" value="1"/>
</dbReference>
<keyword evidence="9 16" id="KW-0560">Oxidoreductase</keyword>
<evidence type="ECO:0000256" key="13">
    <source>
        <dbReference type="SAM" id="MobiDB-lite"/>
    </source>
</evidence>
<comment type="similarity">
    <text evidence="3">Belongs to the nitrite and sulfite reductase 4Fe-4S domain family.</text>
</comment>
<dbReference type="RefSeq" id="WP_396947246.1">
    <property type="nucleotide sequence ID" value="NZ_JBIRXV010000003.1"/>
</dbReference>
<dbReference type="PROSITE" id="PS00365">
    <property type="entry name" value="NIR_SIR"/>
    <property type="match status" value="1"/>
</dbReference>
<evidence type="ECO:0000256" key="3">
    <source>
        <dbReference type="ARBA" id="ARBA00010429"/>
    </source>
</evidence>
<comment type="function">
    <text evidence="2">Catalyzes the reduction of sulfite to sulfide, a step in the biosynthesis of sulfur-containing amino acids and cofactors.</text>
</comment>
<evidence type="ECO:0000256" key="2">
    <source>
        <dbReference type="ARBA" id="ARBA00003247"/>
    </source>
</evidence>
<dbReference type="InterPro" id="IPR045854">
    <property type="entry name" value="NO2/SO3_Rdtase_4Fe4S_sf"/>
</dbReference>
<evidence type="ECO:0000256" key="8">
    <source>
        <dbReference type="ARBA" id="ARBA00022784"/>
    </source>
</evidence>
<dbReference type="InterPro" id="IPR036136">
    <property type="entry name" value="Nit/Sulf_reduc_fer-like_dom_sf"/>
</dbReference>
<feature type="domain" description="Nitrite/sulphite reductase 4Fe-4S" evidence="14">
    <location>
        <begin position="210"/>
        <end position="364"/>
    </location>
</feature>
<dbReference type="Pfam" id="PF03460">
    <property type="entry name" value="NIR_SIR_ferr"/>
    <property type="match status" value="2"/>
</dbReference>
<feature type="compositionally biased region" description="Polar residues" evidence="13">
    <location>
        <begin position="1"/>
        <end position="17"/>
    </location>
</feature>
<proteinExistence type="inferred from homology"/>
<comment type="catalytic activity">
    <reaction evidence="12">
        <text>hydrogen sulfide + 6 oxidized [2Fe-2S]-[ferredoxin] + 3 H2O = sulfite + 6 reduced [2Fe-2S]-[ferredoxin] + 7 H(+)</text>
        <dbReference type="Rhea" id="RHEA:23132"/>
        <dbReference type="Rhea" id="RHEA-COMP:10000"/>
        <dbReference type="Rhea" id="RHEA-COMP:10001"/>
        <dbReference type="ChEBI" id="CHEBI:15377"/>
        <dbReference type="ChEBI" id="CHEBI:15378"/>
        <dbReference type="ChEBI" id="CHEBI:17359"/>
        <dbReference type="ChEBI" id="CHEBI:29919"/>
        <dbReference type="ChEBI" id="CHEBI:33737"/>
        <dbReference type="ChEBI" id="CHEBI:33738"/>
        <dbReference type="EC" id="1.8.7.1"/>
    </reaction>
</comment>
<comment type="caution">
    <text evidence="16">The sequence shown here is derived from an EMBL/GenBank/DDBJ whole genome shotgun (WGS) entry which is preliminary data.</text>
</comment>
<sequence length="604" mass="67947">MTSSADAGPTDQPTPESQPERRVRPERPASERRVRPDRPRPEATTTGPRARTGKPVRRKAEGQWALGYREPLNPNEQSKKDDNPLNVRTRIENIYAKTGFDGIDKGDLRGRFRWWGLYTQREQGYDGSWTGDENIDLLEAKYFMMRVRCDGGALNLAQLRTLGQISTEFARDTADLSDRENVQYHWIEVENVPEIWKRIEAVGLKTTEACGDCPRVVLGSPLAGESLNEVIDPTPAIEEIVRRYIGKKEYSNLPRKFKTAISGQQDVVHEINDVAFIGVVHPEHGPGLDLWVGGGLSTNPMLAKRVGVWVPLDEVPDVWEAVVSIFRDYGYRRLRTKARLKFLIKDWGIEKFRQVLEDEYLKRKLIDGPAPEQPTKPIDHVGVQRLRNGLNAVGFSPIAGRVSGTVLTKVADAVERIGSDRIRFTPYQKLIVLDVPDDRVDALIDELEPLGLQARPSLWRRNLMACTGIEFCKLSFAETRKRSQALVPELEERLADINAQLDVPITININGCPNSCARSQIADIGFKGQLVDDGAGNQVEGFQVHLGGSLGFDSAFGRKLRQHKVTTGELGDYIDRVVRNFVKQRTDGERFAQWAVRADEADLR</sequence>
<feature type="domain" description="Nitrite/Sulfite reductase ferredoxin-like" evidence="15">
    <location>
        <begin position="141"/>
        <end position="201"/>
    </location>
</feature>
<evidence type="ECO:0000256" key="5">
    <source>
        <dbReference type="ARBA" id="ARBA00022485"/>
    </source>
</evidence>
<dbReference type="Gene3D" id="3.30.413.10">
    <property type="entry name" value="Sulfite Reductase Hemoprotein, domain 1"/>
    <property type="match status" value="2"/>
</dbReference>
<evidence type="ECO:0000256" key="4">
    <source>
        <dbReference type="ARBA" id="ARBA00012353"/>
    </source>
</evidence>
<feature type="region of interest" description="Disordered" evidence="13">
    <location>
        <begin position="1"/>
        <end position="85"/>
    </location>
</feature>
<dbReference type="SUPFAM" id="SSF56014">
    <property type="entry name" value="Nitrite and sulphite reductase 4Fe-4S domain-like"/>
    <property type="match status" value="2"/>
</dbReference>
<keyword evidence="5" id="KW-0004">4Fe-4S</keyword>
<dbReference type="PANTHER" id="PTHR32439:SF0">
    <property type="entry name" value="FERREDOXIN--NITRITE REDUCTASE, CHLOROPLASTIC"/>
    <property type="match status" value="1"/>
</dbReference>
<evidence type="ECO:0000256" key="6">
    <source>
        <dbReference type="ARBA" id="ARBA00022617"/>
    </source>
</evidence>
<dbReference type="InterPro" id="IPR005117">
    <property type="entry name" value="NiRdtase/SiRdtase_haem-b_fer"/>
</dbReference>
<keyword evidence="11" id="KW-0411">Iron-sulfur</keyword>
<dbReference type="GO" id="GO:0050311">
    <property type="term" value="F:sulfite reductase (ferredoxin) activity"/>
    <property type="evidence" value="ECO:0007669"/>
    <property type="project" value="UniProtKB-EC"/>
</dbReference>
<evidence type="ECO:0000256" key="1">
    <source>
        <dbReference type="ARBA" id="ARBA00001966"/>
    </source>
</evidence>
<protein>
    <recommendedName>
        <fullName evidence="4">assimilatory sulfite reductase (ferredoxin)</fullName>
        <ecNumber evidence="4">1.8.7.1</ecNumber>
    </recommendedName>
</protein>
<gene>
    <name evidence="16" type="ORF">ACH47G_17370</name>
</gene>
<dbReference type="PRINTS" id="PR00397">
    <property type="entry name" value="SIROHAEM"/>
</dbReference>
<evidence type="ECO:0000313" key="17">
    <source>
        <dbReference type="Proteomes" id="UP001611450"/>
    </source>
</evidence>
<dbReference type="InterPro" id="IPR051329">
    <property type="entry name" value="NIR_SIR_4Fe-4S"/>
</dbReference>
<dbReference type="InterPro" id="IPR006067">
    <property type="entry name" value="NO2/SO3_Rdtase_4Fe4S_dom"/>
</dbReference>
<keyword evidence="8" id="KW-0883">Thioether bond</keyword>
<evidence type="ECO:0000259" key="15">
    <source>
        <dbReference type="Pfam" id="PF03460"/>
    </source>
</evidence>
<organism evidence="16 17">
    <name type="scientific">Nocardia beijingensis</name>
    <dbReference type="NCBI Taxonomy" id="95162"/>
    <lineage>
        <taxon>Bacteria</taxon>
        <taxon>Bacillati</taxon>
        <taxon>Actinomycetota</taxon>
        <taxon>Actinomycetes</taxon>
        <taxon>Mycobacteriales</taxon>
        <taxon>Nocardiaceae</taxon>
        <taxon>Nocardia</taxon>
    </lineage>
</organism>
<dbReference type="Gene3D" id="3.90.480.20">
    <property type="match status" value="1"/>
</dbReference>
<evidence type="ECO:0000256" key="7">
    <source>
        <dbReference type="ARBA" id="ARBA00022723"/>
    </source>
</evidence>
<keyword evidence="17" id="KW-1185">Reference proteome</keyword>
<dbReference type="EMBL" id="JBIRXV010000003">
    <property type="protein sequence ID" value="MFI2322258.1"/>
    <property type="molecule type" value="Genomic_DNA"/>
</dbReference>
<feature type="domain" description="Nitrite/sulphite reductase 4Fe-4S" evidence="14">
    <location>
        <begin position="461"/>
        <end position="599"/>
    </location>
</feature>
<evidence type="ECO:0000256" key="12">
    <source>
        <dbReference type="ARBA" id="ARBA00049518"/>
    </source>
</evidence>
<evidence type="ECO:0000259" key="14">
    <source>
        <dbReference type="Pfam" id="PF01077"/>
    </source>
</evidence>
<dbReference type="Pfam" id="PF01077">
    <property type="entry name" value="NIR_SIR"/>
    <property type="match status" value="2"/>
</dbReference>
<keyword evidence="10" id="KW-0408">Iron</keyword>
<feature type="compositionally biased region" description="Basic and acidic residues" evidence="13">
    <location>
        <begin position="18"/>
        <end position="41"/>
    </location>
</feature>
<reference evidence="16 17" key="1">
    <citation type="submission" date="2024-10" db="EMBL/GenBank/DDBJ databases">
        <title>The Natural Products Discovery Center: Release of the First 8490 Sequenced Strains for Exploring Actinobacteria Biosynthetic Diversity.</title>
        <authorList>
            <person name="Kalkreuter E."/>
            <person name="Kautsar S.A."/>
            <person name="Yang D."/>
            <person name="Bader C.D."/>
            <person name="Teijaro C.N."/>
            <person name="Fluegel L."/>
            <person name="Davis C.M."/>
            <person name="Simpson J.R."/>
            <person name="Lauterbach L."/>
            <person name="Steele A.D."/>
            <person name="Gui C."/>
            <person name="Meng S."/>
            <person name="Li G."/>
            <person name="Viehrig K."/>
            <person name="Ye F."/>
            <person name="Su P."/>
            <person name="Kiefer A.F."/>
            <person name="Nichols A."/>
            <person name="Cepeda A.J."/>
            <person name="Yan W."/>
            <person name="Fan B."/>
            <person name="Jiang Y."/>
            <person name="Adhikari A."/>
            <person name="Zheng C.-J."/>
            <person name="Schuster L."/>
            <person name="Cowan T.M."/>
            <person name="Smanski M.J."/>
            <person name="Chevrette M.G."/>
            <person name="De Carvalho L.P.S."/>
            <person name="Shen B."/>
        </authorList>
    </citation>
    <scope>NUCLEOTIDE SEQUENCE [LARGE SCALE GENOMIC DNA]</scope>
    <source>
        <strain evidence="16 17">NPDC019626</strain>
    </source>
</reference>
<dbReference type="InterPro" id="IPR006066">
    <property type="entry name" value="NO2/SO3_Rdtase_FeS/sirohaem_BS"/>
</dbReference>